<sequence length="417" mass="45502">MSITLAAAVHGVRCVRTDVHRIGYALQTHDGKGILMFFGDTEEEAQFRAEVRTWLEATLPTLPWPEPAGLEDRLVFFRQWQSLVHEAGYAGLSWPAEYGGRGASLGLQAVFAEELDRAGAPDRVNGIGEGFAGMTIIEHGTDAHKSRFLAPILRGEEIWCQLFSEPGAGSDLAGLQCRAERDGDGYRITGQKVWTSRGQIADWAILLARTSGKRHDGITYFLFPMKQEGVTIRPLTQITGDAEFNEVFLENAFVPDECILGRVGDGWRLAKATLGYERVVIATGRMNIQKWLGELMELVRESGQGEDPAVRARVADLWGRALVHRLNGARALTQLGTGAPGPESSVGKLFMTPLASDIADFALELGGLDARVAPGAEMQGDGRWQRMSYMARGMAIAGGTTQIQKNIVAERVLGLPR</sequence>
<keyword evidence="4 6" id="KW-0274">FAD</keyword>
<reference evidence="10 11" key="1">
    <citation type="submission" date="2022-06" db="EMBL/GenBank/DDBJ databases">
        <title>Paraconexibacter antarcticus.</title>
        <authorList>
            <person name="Kim C.S."/>
        </authorList>
    </citation>
    <scope>NUCLEOTIDE SEQUENCE [LARGE SCALE GENOMIC DNA]</scope>
    <source>
        <strain evidence="10 11">02-257</strain>
    </source>
</reference>
<feature type="domain" description="Acyl-CoA dehydrogenase/oxidase N-terminal" evidence="9">
    <location>
        <begin position="41"/>
        <end position="156"/>
    </location>
</feature>
<keyword evidence="3 6" id="KW-0285">Flavoprotein</keyword>
<comment type="cofactor">
    <cofactor evidence="1 6">
        <name>FAD</name>
        <dbReference type="ChEBI" id="CHEBI:57692"/>
    </cofactor>
</comment>
<dbReference type="InterPro" id="IPR046373">
    <property type="entry name" value="Acyl-CoA_Oxase/DH_mid-dom_sf"/>
</dbReference>
<dbReference type="EMBL" id="CP098502">
    <property type="protein sequence ID" value="UTI66211.1"/>
    <property type="molecule type" value="Genomic_DNA"/>
</dbReference>
<dbReference type="PANTHER" id="PTHR43292:SF4">
    <property type="entry name" value="ACYL-COA DEHYDROGENASE FADE34"/>
    <property type="match status" value="1"/>
</dbReference>
<dbReference type="InterPro" id="IPR009075">
    <property type="entry name" value="AcylCo_DH/oxidase_C"/>
</dbReference>
<dbReference type="SUPFAM" id="SSF56645">
    <property type="entry name" value="Acyl-CoA dehydrogenase NM domain-like"/>
    <property type="match status" value="1"/>
</dbReference>
<dbReference type="Pfam" id="PF02770">
    <property type="entry name" value="Acyl-CoA_dh_M"/>
    <property type="match status" value="1"/>
</dbReference>
<dbReference type="Pfam" id="PF02771">
    <property type="entry name" value="Acyl-CoA_dh_N"/>
    <property type="match status" value="1"/>
</dbReference>
<organism evidence="10 11">
    <name type="scientific">Paraconexibacter antarcticus</name>
    <dbReference type="NCBI Taxonomy" id="2949664"/>
    <lineage>
        <taxon>Bacteria</taxon>
        <taxon>Bacillati</taxon>
        <taxon>Actinomycetota</taxon>
        <taxon>Thermoleophilia</taxon>
        <taxon>Solirubrobacterales</taxon>
        <taxon>Paraconexibacteraceae</taxon>
        <taxon>Paraconexibacter</taxon>
    </lineage>
</organism>
<name>A0ABY5DYG2_9ACTN</name>
<dbReference type="Gene3D" id="1.10.540.10">
    <property type="entry name" value="Acyl-CoA dehydrogenase/oxidase, N-terminal domain"/>
    <property type="match status" value="1"/>
</dbReference>
<dbReference type="InterPro" id="IPR006091">
    <property type="entry name" value="Acyl-CoA_Oxase/DH_mid-dom"/>
</dbReference>
<dbReference type="SUPFAM" id="SSF47203">
    <property type="entry name" value="Acyl-CoA dehydrogenase C-terminal domain-like"/>
    <property type="match status" value="1"/>
</dbReference>
<evidence type="ECO:0000259" key="8">
    <source>
        <dbReference type="Pfam" id="PF02770"/>
    </source>
</evidence>
<evidence type="ECO:0000313" key="10">
    <source>
        <dbReference type="EMBL" id="UTI66211.1"/>
    </source>
</evidence>
<dbReference type="InterPro" id="IPR009100">
    <property type="entry name" value="AcylCoA_DH/oxidase_NM_dom_sf"/>
</dbReference>
<evidence type="ECO:0000256" key="5">
    <source>
        <dbReference type="ARBA" id="ARBA00023002"/>
    </source>
</evidence>
<evidence type="ECO:0000256" key="3">
    <source>
        <dbReference type="ARBA" id="ARBA00022630"/>
    </source>
</evidence>
<dbReference type="Pfam" id="PF00441">
    <property type="entry name" value="Acyl-CoA_dh_1"/>
    <property type="match status" value="1"/>
</dbReference>
<evidence type="ECO:0000256" key="1">
    <source>
        <dbReference type="ARBA" id="ARBA00001974"/>
    </source>
</evidence>
<keyword evidence="11" id="KW-1185">Reference proteome</keyword>
<dbReference type="InterPro" id="IPR013786">
    <property type="entry name" value="AcylCoA_DH/ox_N"/>
</dbReference>
<evidence type="ECO:0000259" key="7">
    <source>
        <dbReference type="Pfam" id="PF00441"/>
    </source>
</evidence>
<protein>
    <submittedName>
        <fullName evidence="10">Acyl-CoA dehydrogenase family protein</fullName>
    </submittedName>
</protein>
<dbReference type="Gene3D" id="1.20.140.10">
    <property type="entry name" value="Butyryl-CoA Dehydrogenase, subunit A, domain 3"/>
    <property type="match status" value="1"/>
</dbReference>
<feature type="domain" description="Acyl-CoA dehydrogenase/oxidase C-terminal" evidence="7">
    <location>
        <begin position="264"/>
        <end position="413"/>
    </location>
</feature>
<gene>
    <name evidence="10" type="ORF">NBH00_08385</name>
</gene>
<evidence type="ECO:0000256" key="6">
    <source>
        <dbReference type="RuleBase" id="RU362125"/>
    </source>
</evidence>
<keyword evidence="5 6" id="KW-0560">Oxidoreductase</keyword>
<dbReference type="InterPro" id="IPR036250">
    <property type="entry name" value="AcylCo_DH-like_C"/>
</dbReference>
<evidence type="ECO:0000313" key="11">
    <source>
        <dbReference type="Proteomes" id="UP001056035"/>
    </source>
</evidence>
<dbReference type="Proteomes" id="UP001056035">
    <property type="component" value="Chromosome"/>
</dbReference>
<evidence type="ECO:0000256" key="2">
    <source>
        <dbReference type="ARBA" id="ARBA00009347"/>
    </source>
</evidence>
<feature type="domain" description="Acyl-CoA oxidase/dehydrogenase middle" evidence="8">
    <location>
        <begin position="160"/>
        <end position="250"/>
    </location>
</feature>
<dbReference type="InterPro" id="IPR052161">
    <property type="entry name" value="Mycobact_Acyl-CoA_DH"/>
</dbReference>
<accession>A0ABY5DYG2</accession>
<proteinExistence type="inferred from homology"/>
<dbReference type="InterPro" id="IPR037069">
    <property type="entry name" value="AcylCoA_DH/ox_N_sf"/>
</dbReference>
<evidence type="ECO:0000256" key="4">
    <source>
        <dbReference type="ARBA" id="ARBA00022827"/>
    </source>
</evidence>
<dbReference type="PANTHER" id="PTHR43292">
    <property type="entry name" value="ACYL-COA DEHYDROGENASE"/>
    <property type="match status" value="1"/>
</dbReference>
<comment type="similarity">
    <text evidence="2 6">Belongs to the acyl-CoA dehydrogenase family.</text>
</comment>
<evidence type="ECO:0000259" key="9">
    <source>
        <dbReference type="Pfam" id="PF02771"/>
    </source>
</evidence>
<dbReference type="Gene3D" id="2.40.110.10">
    <property type="entry name" value="Butyryl-CoA Dehydrogenase, subunit A, domain 2"/>
    <property type="match status" value="1"/>
</dbReference>